<dbReference type="CDD" id="cd06550">
    <property type="entry name" value="TM_ABC_iron-siderophores_like"/>
    <property type="match status" value="1"/>
</dbReference>
<dbReference type="GO" id="GO:0033214">
    <property type="term" value="P:siderophore-iron import into cell"/>
    <property type="evidence" value="ECO:0007669"/>
    <property type="project" value="TreeGrafter"/>
</dbReference>
<dbReference type="GO" id="GO:0005886">
    <property type="term" value="C:plasma membrane"/>
    <property type="evidence" value="ECO:0007669"/>
    <property type="project" value="UniProtKB-SubCell"/>
</dbReference>
<dbReference type="InterPro" id="IPR000522">
    <property type="entry name" value="ABC_transptr_permease_BtuC"/>
</dbReference>
<keyword evidence="4" id="KW-1003">Cell membrane</keyword>
<protein>
    <submittedName>
        <fullName evidence="9">Iron complex transport system permease protein</fullName>
    </submittedName>
</protein>
<dbReference type="PANTHER" id="PTHR30472:SF24">
    <property type="entry name" value="FERRIC ENTEROBACTIN TRANSPORT SYSTEM PERMEASE PROTEIN FEPG"/>
    <property type="match status" value="1"/>
</dbReference>
<dbReference type="PROSITE" id="PS51257">
    <property type="entry name" value="PROKAR_LIPOPROTEIN"/>
    <property type="match status" value="1"/>
</dbReference>
<dbReference type="GO" id="GO:0022857">
    <property type="term" value="F:transmembrane transporter activity"/>
    <property type="evidence" value="ECO:0007669"/>
    <property type="project" value="InterPro"/>
</dbReference>
<evidence type="ECO:0000313" key="9">
    <source>
        <dbReference type="EMBL" id="MDR6892251.1"/>
    </source>
</evidence>
<keyword evidence="10" id="KW-1185">Reference proteome</keyword>
<evidence type="ECO:0000256" key="4">
    <source>
        <dbReference type="ARBA" id="ARBA00022475"/>
    </source>
</evidence>
<feature type="transmembrane region" description="Helical" evidence="8">
    <location>
        <begin position="187"/>
        <end position="206"/>
    </location>
</feature>
<evidence type="ECO:0000256" key="5">
    <source>
        <dbReference type="ARBA" id="ARBA00022692"/>
    </source>
</evidence>
<dbReference type="Proteomes" id="UP001247307">
    <property type="component" value="Unassembled WGS sequence"/>
</dbReference>
<evidence type="ECO:0000256" key="1">
    <source>
        <dbReference type="ARBA" id="ARBA00004651"/>
    </source>
</evidence>
<comment type="similarity">
    <text evidence="2">Belongs to the binding-protein-dependent transport system permease family. FecCD subfamily.</text>
</comment>
<evidence type="ECO:0000256" key="6">
    <source>
        <dbReference type="ARBA" id="ARBA00022989"/>
    </source>
</evidence>
<reference evidence="9" key="1">
    <citation type="submission" date="2023-07" db="EMBL/GenBank/DDBJ databases">
        <title>Sequencing the genomes of 1000 actinobacteria strains.</title>
        <authorList>
            <person name="Klenk H.-P."/>
        </authorList>
    </citation>
    <scope>NUCLEOTIDE SEQUENCE</scope>
    <source>
        <strain evidence="9">DSM 13988</strain>
    </source>
</reference>
<keyword evidence="6 8" id="KW-1133">Transmembrane helix</keyword>
<feature type="transmembrane region" description="Helical" evidence="8">
    <location>
        <begin position="55"/>
        <end position="73"/>
    </location>
</feature>
<keyword evidence="3" id="KW-0813">Transport</keyword>
<dbReference type="AlphaFoldDB" id="A0AAE4C5E0"/>
<sequence>MKAVITLSVAVVALFAGCVLLGDYTVTIPDFFRILGGETIPGASYIVMESKLPKAVAALLVGLAFGLSGALFQTLLRNPLASPDIIGVNSGASTGAVLAILLWGAQGMQISGAAVAGGLLVAAVIYVLSMRGRTTTQAGGRLILIGIGLAAMTSALTSWLLTRVGINQAQEALLWMSGSLGRVTWERIGILAAALAVLLPGVALIARRLRMLELGDDLAQGLGVDVGRSRLLVIAAGVLLSALATAVVGPLAFVAFLAGPLSRWLTGRRLSLGAAALTGAVIVLGAQFLSSGLLYDWGLPVGIITAVVGAPALILLLLSGRAQSRRGKAA</sequence>
<dbReference type="EMBL" id="JAVDUI010000001">
    <property type="protein sequence ID" value="MDR6892251.1"/>
    <property type="molecule type" value="Genomic_DNA"/>
</dbReference>
<comment type="caution">
    <text evidence="9">The sequence shown here is derived from an EMBL/GenBank/DDBJ whole genome shotgun (WGS) entry which is preliminary data.</text>
</comment>
<dbReference type="PANTHER" id="PTHR30472">
    <property type="entry name" value="FERRIC ENTEROBACTIN TRANSPORT SYSTEM PERMEASE PROTEIN"/>
    <property type="match status" value="1"/>
</dbReference>
<gene>
    <name evidence="9" type="ORF">J2S35_001191</name>
</gene>
<keyword evidence="5 8" id="KW-0812">Transmembrane</keyword>
<dbReference type="Gene3D" id="1.10.3470.10">
    <property type="entry name" value="ABC transporter involved in vitamin B12 uptake, BtuC"/>
    <property type="match status" value="1"/>
</dbReference>
<feature type="transmembrane region" description="Helical" evidence="8">
    <location>
        <begin position="231"/>
        <end position="258"/>
    </location>
</feature>
<dbReference type="InterPro" id="IPR037294">
    <property type="entry name" value="ABC_BtuC-like"/>
</dbReference>
<feature type="transmembrane region" description="Helical" evidence="8">
    <location>
        <begin position="85"/>
        <end position="103"/>
    </location>
</feature>
<comment type="subcellular location">
    <subcellularLocation>
        <location evidence="1">Cell membrane</location>
        <topology evidence="1">Multi-pass membrane protein</topology>
    </subcellularLocation>
</comment>
<evidence type="ECO:0000256" key="7">
    <source>
        <dbReference type="ARBA" id="ARBA00023136"/>
    </source>
</evidence>
<accession>A0AAE4C5E0</accession>
<evidence type="ECO:0000313" key="10">
    <source>
        <dbReference type="Proteomes" id="UP001247307"/>
    </source>
</evidence>
<feature type="transmembrane region" description="Helical" evidence="8">
    <location>
        <begin position="142"/>
        <end position="166"/>
    </location>
</feature>
<dbReference type="SUPFAM" id="SSF81345">
    <property type="entry name" value="ABC transporter involved in vitamin B12 uptake, BtuC"/>
    <property type="match status" value="1"/>
</dbReference>
<dbReference type="Pfam" id="PF01032">
    <property type="entry name" value="FecCD"/>
    <property type="match status" value="1"/>
</dbReference>
<dbReference type="RefSeq" id="WP_309850968.1">
    <property type="nucleotide sequence ID" value="NZ_BAAAIU010000003.1"/>
</dbReference>
<evidence type="ECO:0000256" key="3">
    <source>
        <dbReference type="ARBA" id="ARBA00022448"/>
    </source>
</evidence>
<evidence type="ECO:0000256" key="2">
    <source>
        <dbReference type="ARBA" id="ARBA00007935"/>
    </source>
</evidence>
<feature type="transmembrane region" description="Helical" evidence="8">
    <location>
        <begin position="110"/>
        <end position="130"/>
    </location>
</feature>
<organism evidence="9 10">
    <name type="scientific">Falsarthrobacter nasiphocae</name>
    <dbReference type="NCBI Taxonomy" id="189863"/>
    <lineage>
        <taxon>Bacteria</taxon>
        <taxon>Bacillati</taxon>
        <taxon>Actinomycetota</taxon>
        <taxon>Actinomycetes</taxon>
        <taxon>Micrococcales</taxon>
        <taxon>Micrococcaceae</taxon>
        <taxon>Falsarthrobacter</taxon>
    </lineage>
</organism>
<feature type="transmembrane region" description="Helical" evidence="8">
    <location>
        <begin position="297"/>
        <end position="318"/>
    </location>
</feature>
<proteinExistence type="inferred from homology"/>
<keyword evidence="7 8" id="KW-0472">Membrane</keyword>
<name>A0AAE4C5E0_9MICC</name>
<evidence type="ECO:0000256" key="8">
    <source>
        <dbReference type="SAM" id="Phobius"/>
    </source>
</evidence>